<protein>
    <submittedName>
        <fullName evidence="1">Uncharacterized protein</fullName>
    </submittedName>
</protein>
<reference evidence="1" key="1">
    <citation type="submission" date="2013-07" db="EMBL/GenBank/DDBJ databases">
        <title>The genome of an arbuscular mycorrhizal fungus provides insights into the evolution of the oldest plant symbiosis.</title>
        <authorList>
            <consortium name="DOE Joint Genome Institute"/>
            <person name="Tisserant E."/>
            <person name="Malbreil M."/>
            <person name="Kuo A."/>
            <person name="Kohler A."/>
            <person name="Symeonidi A."/>
            <person name="Balestrini R."/>
            <person name="Charron P."/>
            <person name="Duensing N."/>
            <person name="Frei-dit-Frey N."/>
            <person name="Gianinazzi-Pearson V."/>
            <person name="Gilbert B."/>
            <person name="Handa Y."/>
            <person name="Hijri M."/>
            <person name="Kaul R."/>
            <person name="Kawaguchi M."/>
            <person name="Krajinski F."/>
            <person name="Lammers P."/>
            <person name="Lapierre D."/>
            <person name="Masclaux F.G."/>
            <person name="Murat C."/>
            <person name="Morin E."/>
            <person name="Ndikumana S."/>
            <person name="Pagni M."/>
            <person name="Petitpierre D."/>
            <person name="Requena N."/>
            <person name="Rosikiewicz P."/>
            <person name="Riley R."/>
            <person name="Saito K."/>
            <person name="San Clemente H."/>
            <person name="Shapiro H."/>
            <person name="van Tuinen D."/>
            <person name="Becard G."/>
            <person name="Bonfante P."/>
            <person name="Paszkowski U."/>
            <person name="Shachar-Hill Y."/>
            <person name="Young J.P."/>
            <person name="Sanders I.R."/>
            <person name="Henrissat B."/>
            <person name="Rensing S.A."/>
            <person name="Grigoriev I.V."/>
            <person name="Corradi N."/>
            <person name="Roux C."/>
            <person name="Martin F."/>
        </authorList>
    </citation>
    <scope>NUCLEOTIDE SEQUENCE</scope>
    <source>
        <strain evidence="1">DAOM 197198</strain>
    </source>
</reference>
<proteinExistence type="predicted"/>
<dbReference type="VEuPathDB" id="FungiDB:RhiirFUN_016480"/>
<gene>
    <name evidence="1" type="ORF">GLOINDRAFT_336348</name>
</gene>
<dbReference type="AlphaFoldDB" id="U9TA25"/>
<name>U9TA25_RHIID</name>
<accession>U9TA25</accession>
<dbReference type="HOGENOM" id="CLU_3015376_0_0_1"/>
<sequence>MEDAGSIRPANGCSMNYTAWAYTIGLEGVDRSPSGGKVRRSWYHTDFGHNRGINQW</sequence>
<organism evidence="1">
    <name type="scientific">Rhizophagus irregularis (strain DAOM 181602 / DAOM 197198 / MUCL 43194)</name>
    <name type="common">Arbuscular mycorrhizal fungus</name>
    <name type="synonym">Glomus intraradices</name>
    <dbReference type="NCBI Taxonomy" id="747089"/>
    <lineage>
        <taxon>Eukaryota</taxon>
        <taxon>Fungi</taxon>
        <taxon>Fungi incertae sedis</taxon>
        <taxon>Mucoromycota</taxon>
        <taxon>Glomeromycotina</taxon>
        <taxon>Glomeromycetes</taxon>
        <taxon>Glomerales</taxon>
        <taxon>Glomeraceae</taxon>
        <taxon>Rhizophagus</taxon>
    </lineage>
</organism>
<evidence type="ECO:0000313" key="1">
    <source>
        <dbReference type="EMBL" id="ESA04282.1"/>
    </source>
</evidence>
<dbReference type="EMBL" id="KI294428">
    <property type="protein sequence ID" value="ESA04282.1"/>
    <property type="molecule type" value="Genomic_DNA"/>
</dbReference>